<proteinExistence type="predicted"/>
<evidence type="ECO:0000313" key="3">
    <source>
        <dbReference type="Proteomes" id="UP000728185"/>
    </source>
</evidence>
<feature type="compositionally biased region" description="Polar residues" evidence="1">
    <location>
        <begin position="127"/>
        <end position="144"/>
    </location>
</feature>
<feature type="compositionally biased region" description="Basic and acidic residues" evidence="1">
    <location>
        <begin position="117"/>
        <end position="126"/>
    </location>
</feature>
<dbReference type="Pfam" id="PF25562">
    <property type="entry name" value="CNBH_CNNM2_C"/>
    <property type="match status" value="1"/>
</dbReference>
<feature type="region of interest" description="Disordered" evidence="1">
    <location>
        <begin position="117"/>
        <end position="144"/>
    </location>
</feature>
<keyword evidence="3" id="KW-1185">Reference proteome</keyword>
<sequence length="144" mass="16422">MNTDETHAKRPSFFSKTDINTLVPKLPLQWNLTELLETVGDAMSFVPDYTVTLQSTVQCLEITGEHYLVARYLTDCMMREPNPEANSWLGQSNYFREVWETRHTTSIGIAVRTNDSLKDVTEHEQSPIKSDSTNPDANAEQNQQ</sequence>
<name>A0A8E0VQY7_9TREM</name>
<dbReference type="OrthoDB" id="5353557at2759"/>
<dbReference type="AlphaFoldDB" id="A0A8E0VQY7"/>
<dbReference type="EMBL" id="LUCM01001236">
    <property type="protein sequence ID" value="KAA0199250.1"/>
    <property type="molecule type" value="Genomic_DNA"/>
</dbReference>
<gene>
    <name evidence="2" type="ORF">FBUS_11255</name>
</gene>
<protein>
    <submittedName>
        <fullName evidence="2">Uncharacterized protein</fullName>
    </submittedName>
</protein>
<dbReference type="Proteomes" id="UP000728185">
    <property type="component" value="Unassembled WGS sequence"/>
</dbReference>
<reference evidence="2" key="1">
    <citation type="submission" date="2019-05" db="EMBL/GenBank/DDBJ databases">
        <title>Annotation for the trematode Fasciolopsis buski.</title>
        <authorList>
            <person name="Choi Y.-J."/>
        </authorList>
    </citation>
    <scope>NUCLEOTIDE SEQUENCE</scope>
    <source>
        <strain evidence="2">HT</strain>
        <tissue evidence="2">Whole worm</tissue>
    </source>
</reference>
<accession>A0A8E0VQY7</accession>
<organism evidence="2 3">
    <name type="scientific">Fasciolopsis buskii</name>
    <dbReference type="NCBI Taxonomy" id="27845"/>
    <lineage>
        <taxon>Eukaryota</taxon>
        <taxon>Metazoa</taxon>
        <taxon>Spiralia</taxon>
        <taxon>Lophotrochozoa</taxon>
        <taxon>Platyhelminthes</taxon>
        <taxon>Trematoda</taxon>
        <taxon>Digenea</taxon>
        <taxon>Plagiorchiida</taxon>
        <taxon>Echinostomata</taxon>
        <taxon>Echinostomatoidea</taxon>
        <taxon>Fasciolidae</taxon>
        <taxon>Fasciolopsis</taxon>
    </lineage>
</organism>
<comment type="caution">
    <text evidence="2">The sequence shown here is derived from an EMBL/GenBank/DDBJ whole genome shotgun (WGS) entry which is preliminary data.</text>
</comment>
<evidence type="ECO:0000256" key="1">
    <source>
        <dbReference type="SAM" id="MobiDB-lite"/>
    </source>
</evidence>
<evidence type="ECO:0000313" key="2">
    <source>
        <dbReference type="EMBL" id="KAA0199250.1"/>
    </source>
</evidence>